<dbReference type="Gene3D" id="1.20.1540.10">
    <property type="entry name" value="Rhomboid-like"/>
    <property type="match status" value="1"/>
</dbReference>
<dbReference type="VEuPathDB" id="TriTrypDB:LdCL_020009400"/>
<feature type="transmembrane region" description="Helical" evidence="6">
    <location>
        <begin position="372"/>
        <end position="392"/>
    </location>
</feature>
<dbReference type="PANTHER" id="PTHR22950">
    <property type="entry name" value="AMINO ACID TRANSPORTER"/>
    <property type="match status" value="1"/>
</dbReference>
<feature type="transmembrane region" description="Helical" evidence="6">
    <location>
        <begin position="331"/>
        <end position="351"/>
    </location>
</feature>
<gene>
    <name evidence="8" type="ORF">CGC20_37130</name>
</gene>
<comment type="caution">
    <text evidence="8">The sequence shown here is derived from an EMBL/GenBank/DDBJ whole genome shotgun (WGS) entry which is preliminary data.</text>
</comment>
<feature type="domain" description="Amino acid transporter transmembrane" evidence="7">
    <location>
        <begin position="81"/>
        <end position="458"/>
    </location>
</feature>
<keyword evidence="3 6" id="KW-1133">Transmembrane helix</keyword>
<dbReference type="EMBL" id="RHLD01000062">
    <property type="protein sequence ID" value="TPP43974.1"/>
    <property type="molecule type" value="Genomic_DNA"/>
</dbReference>
<evidence type="ECO:0000256" key="4">
    <source>
        <dbReference type="ARBA" id="ARBA00023136"/>
    </source>
</evidence>
<feature type="compositionally biased region" description="Polar residues" evidence="5">
    <location>
        <begin position="1100"/>
        <end position="1112"/>
    </location>
</feature>
<dbReference type="InterPro" id="IPR035952">
    <property type="entry name" value="Rhomboid-like_sf"/>
</dbReference>
<feature type="region of interest" description="Disordered" evidence="5">
    <location>
        <begin position="1212"/>
        <end position="1232"/>
    </location>
</feature>
<evidence type="ECO:0000313" key="9">
    <source>
        <dbReference type="Proteomes" id="UP000318821"/>
    </source>
</evidence>
<feature type="transmembrane region" description="Helical" evidence="6">
    <location>
        <begin position="437"/>
        <end position="458"/>
    </location>
</feature>
<feature type="transmembrane region" description="Helical" evidence="6">
    <location>
        <begin position="288"/>
        <end position="311"/>
    </location>
</feature>
<feature type="compositionally biased region" description="Low complexity" evidence="5">
    <location>
        <begin position="1212"/>
        <end position="1230"/>
    </location>
</feature>
<feature type="transmembrane region" description="Helical" evidence="6">
    <location>
        <begin position="140"/>
        <end position="166"/>
    </location>
</feature>
<dbReference type="VEuPathDB" id="TriTrypDB:LdBPK_020400.1"/>
<dbReference type="Pfam" id="PF01490">
    <property type="entry name" value="Aa_trans"/>
    <property type="match status" value="1"/>
</dbReference>
<sequence length="1374" mass="147370">MLHVKSSTLRSSAGCRHHCRRLRWSTAMSTSAQTYLLKHTLHRFITAGAVVAMVAVTTIDSTLSAWMEIAERLVPPGGHVSNIFNMASNTLGIGIVSMASGFNTTGICLSAILMVVCAVLVVFSFYLIGVTCERSPYRSWESACLCILFPRADYIVAGVMLFFQFGTMVGFSSAPAGASGPNTVSVPLHCGFAVLVWLVGMLPLCLPCRVASLRYFSIIGVTLVICFVLAVVAHSSTAGLPHLHELKYFATGIDAVNGLTLFIFAFLGHGLCFRLFDEMRHPSARDLLLDACGSVSLIGMLCFVVGFFGYAEFGLDISGSILKYYHMRSDPMMLAAYMGILLKICVAYALSGQACRLPIFYILKTDIDSCPYQLHLGITAPLCVCSLILGLLMPDINIGFNLLGSMCGGVLAFLLPSFLVMYLGGWPLHRVGWVRMGLTYVNMIAGVLAIVFGTAVTIGDMPGVEERGLLLSVSWMRLCCCATDVLILAQRERQRQPWRALALSLSLAIPTLAATNTLVTDNALLLVQQGEADKLATSAVKEGPAPTARIADLGTVLRRELARPQETIFTQSRTDTCPCILDRCSGGWLAVTTWGADGVLPITPPAFCTLSIAVFLMVRADPICTAIHFAPILVLLTVHCSSGRWPTDADCAERVMRYGFSVALCAERPASVLTHLFVHISSKHLLSNVFSFAATLAEFGDVAGSAAEGAVTRRRVTSRDDEEPSASGGAAGSSAAHRMASEMRAILGQRSRVQACVRSAGALFVWAVGGAAGGLCCQMLYNNFTLALRRQCAARAAAAVADAKRKATWGASDGRILASLSRVAEALRQRAEACNSMLAVSAQEAVNDAMLMCGASAGICALSGFSAAYYGRFITAFCLVVPEALLLTKDLINRYIALLAPSLGATDYAAEAERRALRSTWRILVPAQSVGHAAHVGGFMVGLGMGYCWLWVRKCRRLRLAQSRRRAAHFLFVAVVRTGAQRTRCAASPVELHPVDRQRVALGKSVPKASRYYAVASTKPYNKLLSTALRADRLPAVPAQFTATTRELRPPAGAIRVAGKSAQVSVVARDAAVATAADPCPGVSNHLSCETYDHGSTLALSRTDGNTATQGPETREARDTMSSSAAGRRRARGLTAVATTLSSYTSSVAADLTARQPDKPFMWSLQRDDAFPSLRQNLLKALTRKDYLSAYGREVYVLAHLTLSDLSRMLSTKLPSSSSRSSRTQARTASGEVASTGVALDLEGASATGASQRHARSTTGMLAVSETDDANSCDILVASATSRIPPRGGPNLSTPMTTDGRAPHPTVLVEAAQNAYHFTRSSECTNTTCIAGAVCITVMIVLLACALLAYVHQLWRRRREKRADKRRLLRHELR</sequence>
<dbReference type="VEuPathDB" id="TriTrypDB:LdCL_020009500"/>
<feature type="transmembrane region" description="Helical" evidence="6">
    <location>
        <begin position="44"/>
        <end position="67"/>
    </location>
</feature>
<feature type="transmembrane region" description="Helical" evidence="6">
    <location>
        <begin position="255"/>
        <end position="276"/>
    </location>
</feature>
<feature type="transmembrane region" description="Helical" evidence="6">
    <location>
        <begin position="186"/>
        <end position="206"/>
    </location>
</feature>
<dbReference type="PANTHER" id="PTHR22950:SF702">
    <property type="entry name" value="AMINO ACID TRANSPORTER PROTEIN"/>
    <property type="match status" value="1"/>
</dbReference>
<dbReference type="VEuPathDB" id="TriTrypDB:LDHU3_02.0510"/>
<feature type="transmembrane region" description="Helical" evidence="6">
    <location>
        <begin position="1330"/>
        <end position="1351"/>
    </location>
</feature>
<proteinExistence type="predicted"/>
<comment type="subcellular location">
    <subcellularLocation>
        <location evidence="1">Membrane</location>
        <topology evidence="1">Multi-pass membrane protein</topology>
    </subcellularLocation>
</comment>
<feature type="region of interest" description="Disordered" evidence="5">
    <location>
        <begin position="1100"/>
        <end position="1131"/>
    </location>
</feature>
<dbReference type="GO" id="GO:0005737">
    <property type="term" value="C:cytoplasm"/>
    <property type="evidence" value="ECO:0007669"/>
    <property type="project" value="TreeGrafter"/>
</dbReference>
<dbReference type="GO" id="GO:0015179">
    <property type="term" value="F:L-amino acid transmembrane transporter activity"/>
    <property type="evidence" value="ECO:0007669"/>
    <property type="project" value="TreeGrafter"/>
</dbReference>
<feature type="transmembrane region" description="Helical" evidence="6">
    <location>
        <begin position="213"/>
        <end position="235"/>
    </location>
</feature>
<dbReference type="Proteomes" id="UP000318821">
    <property type="component" value="Unassembled WGS sequence"/>
</dbReference>
<accession>A0A504X721</accession>
<organism evidence="8 9">
    <name type="scientific">Leishmania donovani</name>
    <dbReference type="NCBI Taxonomy" id="5661"/>
    <lineage>
        <taxon>Eukaryota</taxon>
        <taxon>Discoba</taxon>
        <taxon>Euglenozoa</taxon>
        <taxon>Kinetoplastea</taxon>
        <taxon>Metakinetoplastina</taxon>
        <taxon>Trypanosomatida</taxon>
        <taxon>Trypanosomatidae</taxon>
        <taxon>Leishmaniinae</taxon>
        <taxon>Leishmania</taxon>
    </lineage>
</organism>
<keyword evidence="2 6" id="KW-0812">Transmembrane</keyword>
<evidence type="ECO:0000256" key="6">
    <source>
        <dbReference type="SAM" id="Phobius"/>
    </source>
</evidence>
<evidence type="ECO:0000256" key="5">
    <source>
        <dbReference type="SAM" id="MobiDB-lite"/>
    </source>
</evidence>
<dbReference type="SUPFAM" id="SSF144091">
    <property type="entry name" value="Rhomboid-like"/>
    <property type="match status" value="1"/>
</dbReference>
<feature type="transmembrane region" description="Helical" evidence="6">
    <location>
        <begin position="104"/>
        <end position="128"/>
    </location>
</feature>
<feature type="transmembrane region" description="Helical" evidence="6">
    <location>
        <begin position="398"/>
        <end position="425"/>
    </location>
</feature>
<evidence type="ECO:0000313" key="8">
    <source>
        <dbReference type="EMBL" id="TPP43974.1"/>
    </source>
</evidence>
<feature type="region of interest" description="Disordered" evidence="5">
    <location>
        <begin position="713"/>
        <end position="736"/>
    </location>
</feature>
<protein>
    <submittedName>
        <fullName evidence="8">Transmembrane amino acid transporter family protein</fullName>
    </submittedName>
</protein>
<evidence type="ECO:0000256" key="3">
    <source>
        <dbReference type="ARBA" id="ARBA00022989"/>
    </source>
</evidence>
<dbReference type="GO" id="GO:0016020">
    <property type="term" value="C:membrane"/>
    <property type="evidence" value="ECO:0007669"/>
    <property type="project" value="UniProtKB-SubCell"/>
</dbReference>
<name>A0A504X721_LEIDO</name>
<evidence type="ECO:0000256" key="1">
    <source>
        <dbReference type="ARBA" id="ARBA00004141"/>
    </source>
</evidence>
<evidence type="ECO:0000259" key="7">
    <source>
        <dbReference type="Pfam" id="PF01490"/>
    </source>
</evidence>
<dbReference type="InterPro" id="IPR013057">
    <property type="entry name" value="AA_transpt_TM"/>
</dbReference>
<reference evidence="9" key="1">
    <citation type="submission" date="2019-02" db="EMBL/GenBank/DDBJ databases">
        <title>FDA dAtabase for Regulatory Grade micrObial Sequences (FDA-ARGOS): Supporting development and validation of Infectious Disease Dx tests.</title>
        <authorList>
            <person name="Duncan R."/>
            <person name="Fisher C."/>
            <person name="Tallon L."/>
            <person name="Sadzewicz L."/>
            <person name="Sengamalay N."/>
            <person name="Ott S."/>
            <person name="Godinez A."/>
            <person name="Nagaraj S."/>
            <person name="Vavikolanu K."/>
            <person name="Vyas G."/>
            <person name="Nadendla S."/>
            <person name="Aluvathingal J."/>
            <person name="Sichtig H."/>
        </authorList>
    </citation>
    <scope>NUCLEOTIDE SEQUENCE [LARGE SCALE GENOMIC DNA]</scope>
    <source>
        <strain evidence="9">FDAARGOS_360</strain>
    </source>
</reference>
<keyword evidence="4 6" id="KW-0472">Membrane</keyword>
<evidence type="ECO:0000256" key="2">
    <source>
        <dbReference type="ARBA" id="ARBA00022692"/>
    </source>
</evidence>
<feature type="compositionally biased region" description="Low complexity" evidence="5">
    <location>
        <begin position="725"/>
        <end position="736"/>
    </location>
</feature>